<dbReference type="PANTHER" id="PTHR42870">
    <property type="entry name" value="ACETYL-COA C-ACETYLTRANSFERASE"/>
    <property type="match status" value="1"/>
</dbReference>
<dbReference type="InterPro" id="IPR020616">
    <property type="entry name" value="Thiolase_N"/>
</dbReference>
<dbReference type="Proteomes" id="UP000262583">
    <property type="component" value="Chromosome"/>
</dbReference>
<dbReference type="Gene3D" id="3.40.47.10">
    <property type="match status" value="1"/>
</dbReference>
<evidence type="ECO:0000259" key="1">
    <source>
        <dbReference type="Pfam" id="PF00108"/>
    </source>
</evidence>
<dbReference type="AlphaFoldDB" id="A0A2Z4Y7F2"/>
<feature type="domain" description="Thiolase C-terminal" evidence="2">
    <location>
        <begin position="246"/>
        <end position="390"/>
    </location>
</feature>
<proteinExistence type="predicted"/>
<evidence type="ECO:0000259" key="2">
    <source>
        <dbReference type="Pfam" id="PF22691"/>
    </source>
</evidence>
<protein>
    <submittedName>
        <fullName evidence="3">3-ketoacyl-CoA thiolase</fullName>
    </submittedName>
</protein>
<name>A0A2Z4Y7F2_SUMC1</name>
<gene>
    <name evidence="3" type="ORF">BRCON_2380</name>
</gene>
<dbReference type="SUPFAM" id="SSF53901">
    <property type="entry name" value="Thiolase-like"/>
    <property type="match status" value="2"/>
</dbReference>
<evidence type="ECO:0000313" key="3">
    <source>
        <dbReference type="EMBL" id="AXA37150.1"/>
    </source>
</evidence>
<dbReference type="CDD" id="cd00829">
    <property type="entry name" value="SCP-x_thiolase"/>
    <property type="match status" value="1"/>
</dbReference>
<dbReference type="Pfam" id="PF22691">
    <property type="entry name" value="Thiolase_C_1"/>
    <property type="match status" value="1"/>
</dbReference>
<dbReference type="KEGG" id="schv:BRCON_2380"/>
<feature type="domain" description="Thiolase N-terminal" evidence="1">
    <location>
        <begin position="4"/>
        <end position="229"/>
    </location>
</feature>
<dbReference type="EMBL" id="CP030759">
    <property type="protein sequence ID" value="AXA37150.1"/>
    <property type="molecule type" value="Genomic_DNA"/>
</dbReference>
<dbReference type="PANTHER" id="PTHR42870:SF1">
    <property type="entry name" value="NON-SPECIFIC LIPID-TRANSFER PROTEIN-LIKE 2"/>
    <property type="match status" value="1"/>
</dbReference>
<organism evidence="3 4">
    <name type="scientific">Sumerlaea chitinivorans</name>
    <dbReference type="NCBI Taxonomy" id="2250252"/>
    <lineage>
        <taxon>Bacteria</taxon>
        <taxon>Candidatus Sumerlaeota</taxon>
        <taxon>Candidatus Sumerlaeia</taxon>
        <taxon>Candidatus Sumerlaeales</taxon>
        <taxon>Candidatus Sumerlaeaceae</taxon>
        <taxon>Candidatus Sumerlaea</taxon>
    </lineage>
</organism>
<dbReference type="InterPro" id="IPR055140">
    <property type="entry name" value="Thiolase_C_2"/>
</dbReference>
<dbReference type="GO" id="GO:0016747">
    <property type="term" value="F:acyltransferase activity, transferring groups other than amino-acyl groups"/>
    <property type="evidence" value="ECO:0007669"/>
    <property type="project" value="InterPro"/>
</dbReference>
<dbReference type="InterPro" id="IPR002155">
    <property type="entry name" value="Thiolase"/>
</dbReference>
<dbReference type="InterPro" id="IPR016039">
    <property type="entry name" value="Thiolase-like"/>
</dbReference>
<sequence length="393" mass="41723">MRDVAIVGAATTQFGRAQWSLLKLAAEAAHGAIADAGVDPKAIDQVFVANMGAGRNNRQLAIASALVDRLNIYPTPAETVENGPASGASAVKLGWMAVASGMCDLVLVVGVERMQEVNNFEATEFVSYLSHRWAEYIYGVTLPSLAGMFARLWMEKYGVTSEHLAMVAIKNHKNGLLNKNAHIKMPISLEAILHGPDAIMNNPYVAEPLRFLDCCPVSDGAAAVLLAPAEKAKSFAKTPVRITGVGQATDTHAVHERPDPTELRAVKIASQKAFDMAGLKPKDISLAELHDAFTILEIAESEQAGFFPEGQGHKALERGDTQIGGKFPINASGGLKAKGHPVGATGVSQIVELVFQLRGEAGERQVKNAKHGFALNFGGFGNNVIATILTKGV</sequence>
<dbReference type="PIRSF" id="PIRSF000429">
    <property type="entry name" value="Ac-CoA_Ac_transf"/>
    <property type="match status" value="1"/>
</dbReference>
<evidence type="ECO:0000313" key="4">
    <source>
        <dbReference type="Proteomes" id="UP000262583"/>
    </source>
</evidence>
<dbReference type="NCBIfam" id="NF004720">
    <property type="entry name" value="PRK06064.1"/>
    <property type="match status" value="1"/>
</dbReference>
<accession>A0A2Z4Y7F2</accession>
<reference evidence="3 4" key="1">
    <citation type="submission" date="2018-05" db="EMBL/GenBank/DDBJ databases">
        <title>A metagenomic window into the 2 km-deep terrestrial subsurface aquifer revealed taxonomically and functionally diverse microbial community comprising novel uncultured bacterial lineages.</title>
        <authorList>
            <person name="Kadnikov V.V."/>
            <person name="Mardanov A.V."/>
            <person name="Beletsky A.V."/>
            <person name="Banks D."/>
            <person name="Pimenov N.V."/>
            <person name="Frank Y.A."/>
            <person name="Karnachuk O.V."/>
            <person name="Ravin N.V."/>
        </authorList>
    </citation>
    <scope>NUCLEOTIDE SEQUENCE [LARGE SCALE GENOMIC DNA]</scope>
    <source>
        <strain evidence="3">BY</strain>
    </source>
</reference>
<dbReference type="Pfam" id="PF00108">
    <property type="entry name" value="Thiolase_N"/>
    <property type="match status" value="1"/>
</dbReference>